<reference evidence="2 3" key="1">
    <citation type="submission" date="2019-08" db="EMBL/GenBank/DDBJ databases">
        <title>Amphibian skin-associated Pigmentiphaga: genome sequence and occurrence across geography and hosts.</title>
        <authorList>
            <person name="Bletz M.C."/>
            <person name="Bunk B."/>
            <person name="Sproeer C."/>
            <person name="Biwer P."/>
            <person name="Reiter S."/>
            <person name="Rabemananjara F.C.E."/>
            <person name="Schulz S."/>
            <person name="Overmann J."/>
            <person name="Vences M."/>
        </authorList>
    </citation>
    <scope>NUCLEOTIDE SEQUENCE [LARGE SCALE GENOMIC DNA]</scope>
    <source>
        <strain evidence="2 3">Mada1488</strain>
    </source>
</reference>
<protein>
    <submittedName>
        <fullName evidence="2">Uncharacterized protein</fullName>
    </submittedName>
</protein>
<gene>
    <name evidence="2" type="ORF">FXN63_14635</name>
</gene>
<dbReference type="AlphaFoldDB" id="A0A5C0AXP9"/>
<proteinExistence type="predicted"/>
<evidence type="ECO:0000313" key="2">
    <source>
        <dbReference type="EMBL" id="QEI06935.1"/>
    </source>
</evidence>
<name>A0A5C0AXP9_9BURK</name>
<dbReference type="RefSeq" id="WP_148815982.1">
    <property type="nucleotide sequence ID" value="NZ_CP043046.1"/>
</dbReference>
<dbReference type="OrthoDB" id="9153926at2"/>
<accession>A0A5C0AXP9</accession>
<evidence type="ECO:0000313" key="3">
    <source>
        <dbReference type="Proteomes" id="UP000325161"/>
    </source>
</evidence>
<keyword evidence="3" id="KW-1185">Reference proteome</keyword>
<dbReference type="EMBL" id="CP043046">
    <property type="protein sequence ID" value="QEI06935.1"/>
    <property type="molecule type" value="Genomic_DNA"/>
</dbReference>
<dbReference type="KEGG" id="pacr:FXN63_14635"/>
<dbReference type="Proteomes" id="UP000325161">
    <property type="component" value="Chromosome"/>
</dbReference>
<sequence>MERTLYNGMRSTAAQCRATQLPDGPACATLPDYEYYERQRTEAATGISPGVSSTGDPRRR</sequence>
<evidence type="ECO:0000256" key="1">
    <source>
        <dbReference type="SAM" id="MobiDB-lite"/>
    </source>
</evidence>
<organism evidence="2 3">
    <name type="scientific">Pigmentiphaga aceris</name>
    <dbReference type="NCBI Taxonomy" id="1940612"/>
    <lineage>
        <taxon>Bacteria</taxon>
        <taxon>Pseudomonadati</taxon>
        <taxon>Pseudomonadota</taxon>
        <taxon>Betaproteobacteria</taxon>
        <taxon>Burkholderiales</taxon>
        <taxon>Alcaligenaceae</taxon>
        <taxon>Pigmentiphaga</taxon>
    </lineage>
</organism>
<feature type="region of interest" description="Disordered" evidence="1">
    <location>
        <begin position="39"/>
        <end position="60"/>
    </location>
</feature>
<feature type="compositionally biased region" description="Polar residues" evidence="1">
    <location>
        <begin position="50"/>
        <end position="60"/>
    </location>
</feature>